<evidence type="ECO:0000313" key="4">
    <source>
        <dbReference type="Proteomes" id="UP000249723"/>
    </source>
</evidence>
<dbReference type="EMBL" id="FMWP01000138">
    <property type="protein sequence ID" value="SDA03733.1"/>
    <property type="molecule type" value="Genomic_DNA"/>
</dbReference>
<feature type="region of interest" description="Disordered" evidence="1">
    <location>
        <begin position="172"/>
        <end position="196"/>
    </location>
</feature>
<reference evidence="4" key="1">
    <citation type="submission" date="2016-10" db="EMBL/GenBank/DDBJ databases">
        <authorList>
            <person name="Jeantristanb JTB J.-T."/>
            <person name="Ricardo R."/>
        </authorList>
    </citation>
    <scope>NUCLEOTIDE SEQUENCE [LARGE SCALE GENOMIC DNA]</scope>
</reference>
<dbReference type="OrthoDB" id="3227712at2759"/>
<proteinExistence type="predicted"/>
<accession>A0A2X0LCM9</accession>
<keyword evidence="4" id="KW-1185">Reference proteome</keyword>
<evidence type="ECO:0000259" key="2">
    <source>
        <dbReference type="Pfam" id="PF07727"/>
    </source>
</evidence>
<feature type="region of interest" description="Disordered" evidence="1">
    <location>
        <begin position="1"/>
        <end position="67"/>
    </location>
</feature>
<feature type="compositionally biased region" description="Basic and acidic residues" evidence="1">
    <location>
        <begin position="44"/>
        <end position="54"/>
    </location>
</feature>
<sequence length="390" mass="43404">MSIALLSELTHRGAGRRPVPEPPSVKSHSHNYGPRIGSTSYLAAREETPQDKARNFNGKSPRTSLADEPRIYEVEPLQEYELVSQLRVPGWEQIPALWPAPIPEAGRALRPALTPEPGVALPPALPSLPRFQRADDGEVAPIPLRAVGPLAEGVEDERGPIDHRHEEAVEAIDSYKDDDPAERDPPLPPDAGHEYRPYRVGRNPGLLENINEGNILPVRTRTQRRVAALSIVSTRKVLRREPELIASVSTRHPPLPKTFRDAMASPEAESWCAASVKELNSMGLHKVFKLSRPPTGARAQGYRWVFTRKEDAEGNIISYKARLVVQGFAPRLGLDYNKTFAPVSSITTIFVRRRPFCRSWTDSRTVVLTSRRRYLSPIGSLSSALACFLR</sequence>
<gene>
    <name evidence="3" type="ORF">BZ3500_MVSOF-1268-A1-R1_CHR11-1G03173</name>
</gene>
<dbReference type="Proteomes" id="UP000249723">
    <property type="component" value="Unassembled WGS sequence"/>
</dbReference>
<dbReference type="STRING" id="289078.A0A2X0LCM9"/>
<dbReference type="AlphaFoldDB" id="A0A2X0LCM9"/>
<protein>
    <submittedName>
        <fullName evidence="3">BZ3500_MvSof-1268-A1-R1_Chr11-1g03173 protein</fullName>
    </submittedName>
</protein>
<dbReference type="InterPro" id="IPR013103">
    <property type="entry name" value="RVT_2"/>
</dbReference>
<evidence type="ECO:0000256" key="1">
    <source>
        <dbReference type="SAM" id="MobiDB-lite"/>
    </source>
</evidence>
<evidence type="ECO:0000313" key="3">
    <source>
        <dbReference type="EMBL" id="SDA03733.1"/>
    </source>
</evidence>
<organism evidence="3 4">
    <name type="scientific">Microbotryum saponariae</name>
    <dbReference type="NCBI Taxonomy" id="289078"/>
    <lineage>
        <taxon>Eukaryota</taxon>
        <taxon>Fungi</taxon>
        <taxon>Dikarya</taxon>
        <taxon>Basidiomycota</taxon>
        <taxon>Pucciniomycotina</taxon>
        <taxon>Microbotryomycetes</taxon>
        <taxon>Microbotryales</taxon>
        <taxon>Microbotryaceae</taxon>
        <taxon>Microbotryum</taxon>
    </lineage>
</organism>
<dbReference type="Pfam" id="PF07727">
    <property type="entry name" value="RVT_2"/>
    <property type="match status" value="1"/>
</dbReference>
<name>A0A2X0LCM9_9BASI</name>
<feature type="domain" description="Reverse transcriptase Ty1/copia-type" evidence="2">
    <location>
        <begin position="286"/>
        <end position="348"/>
    </location>
</feature>